<evidence type="ECO:0000313" key="6">
    <source>
        <dbReference type="EMBL" id="TDR32545.1"/>
    </source>
</evidence>
<dbReference type="OrthoDB" id="9774177at2"/>
<sequence>MATKHIHLALCADDYGLSENIDLGIVSLLQKGRLSTVSCMTRSPRWLTDSAPLLRQQQGNFEKGVHLNWTEPFPLEAAMPLNTLIIKNYLGQLDQTTIEKRIHAQLDAFEHGLNAQPDFIDGHQHAHQFPQIQKTLLKVLKSRYNNHKVWVRNTVPSTANFNFKELVLKHLGGRSLQRRLTTAGIPTNHGFLGVYGFDILEYDRIFELWLKRADNQTLIMCHPSQGEDESDSISKQRVVEYKFFASSRFVELLNANAVVLQPLKNQLLLAQ</sequence>
<evidence type="ECO:0000256" key="3">
    <source>
        <dbReference type="ARBA" id="ARBA00022801"/>
    </source>
</evidence>
<dbReference type="GO" id="GO:0019213">
    <property type="term" value="F:deacetylase activity"/>
    <property type="evidence" value="ECO:0007669"/>
    <property type="project" value="TreeGrafter"/>
</dbReference>
<organism evidence="6 7">
    <name type="scientific">Hydromonas duriensis</name>
    <dbReference type="NCBI Taxonomy" id="1527608"/>
    <lineage>
        <taxon>Bacteria</taxon>
        <taxon>Pseudomonadati</taxon>
        <taxon>Pseudomonadota</taxon>
        <taxon>Betaproteobacteria</taxon>
        <taxon>Burkholderiales</taxon>
        <taxon>Burkholderiaceae</taxon>
        <taxon>Hydromonas</taxon>
    </lineage>
</organism>
<dbReference type="GO" id="GO:0016787">
    <property type="term" value="F:hydrolase activity"/>
    <property type="evidence" value="ECO:0007669"/>
    <property type="project" value="UniProtKB-KW"/>
</dbReference>
<dbReference type="PANTHER" id="PTHR31609">
    <property type="entry name" value="YDJC DEACETYLASE FAMILY MEMBER"/>
    <property type="match status" value="1"/>
</dbReference>
<comment type="cofactor">
    <cofactor evidence="1">
        <name>Mg(2+)</name>
        <dbReference type="ChEBI" id="CHEBI:18420"/>
    </cofactor>
</comment>
<dbReference type="Proteomes" id="UP000294480">
    <property type="component" value="Unassembled WGS sequence"/>
</dbReference>
<dbReference type="InterPro" id="IPR006879">
    <property type="entry name" value="YdjC-like"/>
</dbReference>
<keyword evidence="3 6" id="KW-0378">Hydrolase</keyword>
<keyword evidence="4" id="KW-0460">Magnesium</keyword>
<keyword evidence="7" id="KW-1185">Reference proteome</keyword>
<dbReference type="GO" id="GO:0046872">
    <property type="term" value="F:metal ion binding"/>
    <property type="evidence" value="ECO:0007669"/>
    <property type="project" value="UniProtKB-KW"/>
</dbReference>
<evidence type="ECO:0000256" key="2">
    <source>
        <dbReference type="ARBA" id="ARBA00022723"/>
    </source>
</evidence>
<dbReference type="Pfam" id="PF04794">
    <property type="entry name" value="YdjC"/>
    <property type="match status" value="1"/>
</dbReference>
<evidence type="ECO:0000313" key="7">
    <source>
        <dbReference type="Proteomes" id="UP000294480"/>
    </source>
</evidence>
<evidence type="ECO:0000256" key="4">
    <source>
        <dbReference type="ARBA" id="ARBA00022842"/>
    </source>
</evidence>
<dbReference type="AlphaFoldDB" id="A0A4R6YAI4"/>
<dbReference type="PANTHER" id="PTHR31609:SF1">
    <property type="entry name" value="CARBOHYDRATE DEACETYLASE"/>
    <property type="match status" value="1"/>
</dbReference>
<dbReference type="EMBL" id="SNZE01000003">
    <property type="protein sequence ID" value="TDR32545.1"/>
    <property type="molecule type" value="Genomic_DNA"/>
</dbReference>
<proteinExistence type="predicted"/>
<dbReference type="SUPFAM" id="SSF88713">
    <property type="entry name" value="Glycoside hydrolase/deacetylase"/>
    <property type="match status" value="1"/>
</dbReference>
<dbReference type="CDD" id="cd10807">
    <property type="entry name" value="YdjC_like_3"/>
    <property type="match status" value="1"/>
</dbReference>
<dbReference type="GO" id="GO:0005975">
    <property type="term" value="P:carbohydrate metabolic process"/>
    <property type="evidence" value="ECO:0007669"/>
    <property type="project" value="InterPro"/>
</dbReference>
<dbReference type="RefSeq" id="WP_133619095.1">
    <property type="nucleotide sequence ID" value="NZ_SNZE01000003.1"/>
</dbReference>
<reference evidence="6 7" key="1">
    <citation type="submission" date="2019-03" db="EMBL/GenBank/DDBJ databases">
        <title>Genomic Encyclopedia of Type Strains, Phase IV (KMG-IV): sequencing the most valuable type-strain genomes for metagenomic binning, comparative biology and taxonomic classification.</title>
        <authorList>
            <person name="Goeker M."/>
        </authorList>
    </citation>
    <scope>NUCLEOTIDE SEQUENCE [LARGE SCALE GENOMIC DNA]</scope>
    <source>
        <strain evidence="6 7">DSM 102852</strain>
    </source>
</reference>
<evidence type="ECO:0000256" key="1">
    <source>
        <dbReference type="ARBA" id="ARBA00001946"/>
    </source>
</evidence>
<name>A0A4R6YAI4_9BURK</name>
<accession>A0A4R6YAI4</accession>
<dbReference type="Gene3D" id="3.20.20.370">
    <property type="entry name" value="Glycoside hydrolase/deacetylase"/>
    <property type="match status" value="1"/>
</dbReference>
<keyword evidence="5" id="KW-0119">Carbohydrate metabolism</keyword>
<protein>
    <submittedName>
        <fullName evidence="6">Putative glycoside hydrolase/deacetylase ChbG (UPF0249 family)</fullName>
    </submittedName>
</protein>
<dbReference type="InterPro" id="IPR011330">
    <property type="entry name" value="Glyco_hydro/deAcase_b/a-brl"/>
</dbReference>
<keyword evidence="2" id="KW-0479">Metal-binding</keyword>
<comment type="caution">
    <text evidence="6">The sequence shown here is derived from an EMBL/GenBank/DDBJ whole genome shotgun (WGS) entry which is preliminary data.</text>
</comment>
<evidence type="ECO:0000256" key="5">
    <source>
        <dbReference type="ARBA" id="ARBA00023277"/>
    </source>
</evidence>
<gene>
    <name evidence="6" type="ORF">DFR44_10358</name>
</gene>